<reference evidence="1" key="1">
    <citation type="submission" date="2015-04" db="EMBL/GenBank/DDBJ databases">
        <title>The genome sequence of the plant pathogenic Rhizarian Plasmodiophora brassicae reveals insights in its biotrophic life cycle and the origin of chitin synthesis.</title>
        <authorList>
            <person name="Schwelm A."/>
            <person name="Fogelqvist J."/>
            <person name="Knaust A."/>
            <person name="Julke S."/>
            <person name="Lilja T."/>
            <person name="Dhandapani V."/>
            <person name="Bonilla-Rosso G."/>
            <person name="Karlsson M."/>
            <person name="Shevchenko A."/>
            <person name="Choi S.R."/>
            <person name="Kim H.G."/>
            <person name="Park J.Y."/>
            <person name="Lim Y.P."/>
            <person name="Ludwig-Muller J."/>
            <person name="Dixelius C."/>
        </authorList>
    </citation>
    <scope>NUCLEOTIDE SEQUENCE</scope>
    <source>
        <tissue evidence="1">Potato root galls</tissue>
    </source>
</reference>
<proteinExistence type="predicted"/>
<accession>A0A0H5QY93</accession>
<name>A0A0H5QY93_9EUKA</name>
<evidence type="ECO:0000313" key="1">
    <source>
        <dbReference type="EMBL" id="CRZ00554.1"/>
    </source>
</evidence>
<dbReference type="AlphaFoldDB" id="A0A0H5QY93"/>
<protein>
    <submittedName>
        <fullName evidence="1">Uncharacterized protein</fullName>
    </submittedName>
</protein>
<sequence>MGDNTPFPLDRILRNVAISSSWRSNLEHIKNEIDVQMHLPCTRQFYLTRPFEFLVPTSKADAANALEKAILPFPLRLAMDLFALLDGLNSSMSILVWSILNGWKN</sequence>
<organism evidence="1">
    <name type="scientific">Spongospora subterranea</name>
    <dbReference type="NCBI Taxonomy" id="70186"/>
    <lineage>
        <taxon>Eukaryota</taxon>
        <taxon>Sar</taxon>
        <taxon>Rhizaria</taxon>
        <taxon>Endomyxa</taxon>
        <taxon>Phytomyxea</taxon>
        <taxon>Plasmodiophorida</taxon>
        <taxon>Plasmodiophoridae</taxon>
        <taxon>Spongospora</taxon>
    </lineage>
</organism>
<dbReference type="EMBL" id="HACM01000112">
    <property type="protein sequence ID" value="CRZ00554.1"/>
    <property type="molecule type" value="Transcribed_RNA"/>
</dbReference>